<proteinExistence type="predicted"/>
<accession>A0A943V0N7</accession>
<comment type="caution">
    <text evidence="1">The sequence shown here is derived from an EMBL/GenBank/DDBJ whole genome shotgun (WGS) entry which is preliminary data.</text>
</comment>
<protein>
    <submittedName>
        <fullName evidence="1">Uncharacterized protein</fullName>
    </submittedName>
</protein>
<sequence>MGNGLVPLHYAIIEHFVGGCEDCAAGVVEALAPDYGGYKMLTLRDVEEALATAKENGILDETRCVLGEQGDVVVYYRISDFGKGMVERYLM</sequence>
<dbReference type="AlphaFoldDB" id="A0A943V0N7"/>
<evidence type="ECO:0000313" key="2">
    <source>
        <dbReference type="Proteomes" id="UP000727506"/>
    </source>
</evidence>
<reference evidence="1" key="1">
    <citation type="submission" date="2021-02" db="EMBL/GenBank/DDBJ databases">
        <title>Infant gut strain persistence is associated with maternal origin, phylogeny, and functional potential including surface adhesion and iron acquisition.</title>
        <authorList>
            <person name="Lou Y.C."/>
        </authorList>
    </citation>
    <scope>NUCLEOTIDE SEQUENCE</scope>
    <source>
        <strain evidence="1">L2_039_000G1_dasL2_039_000G1_concoct_11</strain>
    </source>
</reference>
<gene>
    <name evidence="1" type="ORF">KH142_08400</name>
</gene>
<dbReference type="Proteomes" id="UP000727506">
    <property type="component" value="Unassembled WGS sequence"/>
</dbReference>
<evidence type="ECO:0000313" key="1">
    <source>
        <dbReference type="EMBL" id="MBS6941470.1"/>
    </source>
</evidence>
<dbReference type="EMBL" id="JAGZSV010000197">
    <property type="protein sequence ID" value="MBS6941470.1"/>
    <property type="molecule type" value="Genomic_DNA"/>
</dbReference>
<name>A0A943V0N7_9ACTN</name>
<organism evidence="1 2">
    <name type="scientific">Slackia piriformis</name>
    <dbReference type="NCBI Taxonomy" id="626934"/>
    <lineage>
        <taxon>Bacteria</taxon>
        <taxon>Bacillati</taxon>
        <taxon>Actinomycetota</taxon>
        <taxon>Coriobacteriia</taxon>
        <taxon>Eggerthellales</taxon>
        <taxon>Eggerthellaceae</taxon>
        <taxon>Slackia</taxon>
    </lineage>
</organism>